<evidence type="ECO:0000313" key="2">
    <source>
        <dbReference type="Proteomes" id="UP000182589"/>
    </source>
</evidence>
<dbReference type="AlphaFoldDB" id="A0A1H2XX87"/>
<evidence type="ECO:0000313" key="1">
    <source>
        <dbReference type="EMBL" id="SDW97582.1"/>
    </source>
</evidence>
<gene>
    <name evidence="1" type="ORF">SAMN04489725_12519</name>
</gene>
<keyword evidence="2" id="KW-1185">Reference proteome</keyword>
<protein>
    <submittedName>
        <fullName evidence="1">Uncharacterized protein</fullName>
    </submittedName>
</protein>
<name>A0A1H2XX87_9BACL</name>
<dbReference type="STRING" id="89784.SAMN04489725_12519"/>
<dbReference type="EMBL" id="FNOJ01000025">
    <property type="protein sequence ID" value="SDW97582.1"/>
    <property type="molecule type" value="Genomic_DNA"/>
</dbReference>
<proteinExistence type="predicted"/>
<sequence>MEDKKVLKTVIRNGVTFENYPVYVSEAYGDSYLMKHEELAEEIASCIPQAWRKAVRFDCNLIAEFQDENDEPSEEERRILNELDSWMKHHN</sequence>
<organism evidence="1 2">
    <name type="scientific">Alicyclobacillus hesperidum</name>
    <dbReference type="NCBI Taxonomy" id="89784"/>
    <lineage>
        <taxon>Bacteria</taxon>
        <taxon>Bacillati</taxon>
        <taxon>Bacillota</taxon>
        <taxon>Bacilli</taxon>
        <taxon>Bacillales</taxon>
        <taxon>Alicyclobacillaceae</taxon>
        <taxon>Alicyclobacillus</taxon>
    </lineage>
</organism>
<accession>A0A1H2XX87</accession>
<dbReference type="RefSeq" id="WP_074693761.1">
    <property type="nucleotide sequence ID" value="NZ_FNOJ01000025.1"/>
</dbReference>
<reference evidence="2" key="1">
    <citation type="submission" date="2016-10" db="EMBL/GenBank/DDBJ databases">
        <authorList>
            <person name="Varghese N."/>
        </authorList>
    </citation>
    <scope>NUCLEOTIDE SEQUENCE [LARGE SCALE GENOMIC DNA]</scope>
    <source>
        <strain evidence="2">DSM 12489</strain>
    </source>
</reference>
<dbReference type="Proteomes" id="UP000182589">
    <property type="component" value="Unassembled WGS sequence"/>
</dbReference>